<dbReference type="Proteomes" id="UP001244427">
    <property type="component" value="Unassembled WGS sequence"/>
</dbReference>
<keyword evidence="1" id="KW-0812">Transmembrane</keyword>
<keyword evidence="3" id="KW-1185">Reference proteome</keyword>
<dbReference type="RefSeq" id="WP_307298647.1">
    <property type="nucleotide sequence ID" value="NZ_JAUSXV010000001.1"/>
</dbReference>
<comment type="caution">
    <text evidence="2">The sequence shown here is derived from an EMBL/GenBank/DDBJ whole genome shotgun (WGS) entry which is preliminary data.</text>
</comment>
<evidence type="ECO:0000313" key="2">
    <source>
        <dbReference type="EMBL" id="MDQ0649355.1"/>
    </source>
</evidence>
<evidence type="ECO:0000256" key="1">
    <source>
        <dbReference type="SAM" id="Phobius"/>
    </source>
</evidence>
<dbReference type="EMBL" id="JAUSXV010000001">
    <property type="protein sequence ID" value="MDQ0649355.1"/>
    <property type="molecule type" value="Genomic_DNA"/>
</dbReference>
<keyword evidence="1" id="KW-0472">Membrane</keyword>
<keyword evidence="1" id="KW-1133">Transmembrane helix</keyword>
<feature type="transmembrane region" description="Helical" evidence="1">
    <location>
        <begin position="73"/>
        <end position="94"/>
    </location>
</feature>
<name>A0AAW8F2Y9_9MICO</name>
<gene>
    <name evidence="2" type="ORF">QFZ53_003551</name>
</gene>
<dbReference type="AlphaFoldDB" id="A0AAW8F2Y9"/>
<proteinExistence type="predicted"/>
<accession>A0AAW8F2Y9</accession>
<evidence type="ECO:0000313" key="3">
    <source>
        <dbReference type="Proteomes" id="UP001244427"/>
    </source>
</evidence>
<organism evidence="2 3">
    <name type="scientific">Microbacterium natoriense</name>
    <dbReference type="NCBI Taxonomy" id="284570"/>
    <lineage>
        <taxon>Bacteria</taxon>
        <taxon>Bacillati</taxon>
        <taxon>Actinomycetota</taxon>
        <taxon>Actinomycetes</taxon>
        <taxon>Micrococcales</taxon>
        <taxon>Microbacteriaceae</taxon>
        <taxon>Microbacterium</taxon>
    </lineage>
</organism>
<protein>
    <submittedName>
        <fullName evidence="2">Uncharacterized protein</fullName>
    </submittedName>
</protein>
<reference evidence="2 3" key="1">
    <citation type="submission" date="2023-07" db="EMBL/GenBank/DDBJ databases">
        <title>Comparative genomics of wheat-associated soil bacteria to identify genetic determinants of phenazine resistance.</title>
        <authorList>
            <person name="Mouncey N."/>
        </authorList>
    </citation>
    <scope>NUCLEOTIDE SEQUENCE [LARGE SCALE GENOMIC DNA]</scope>
    <source>
        <strain evidence="2 3">W4I9-1</strain>
    </source>
</reference>
<sequence length="133" mass="13697">MPRPQLSHRTERMLIVRVAIALGLAVLLLVGAWSNSHGESRAGSALCLASGVSASSVSDHQEIAATDTAMPDAGLVGICALVVFLLVLVALRLLSPRTAFCLGRNAVASASPRAGPTTFPPALTLAQLSLSRT</sequence>